<keyword evidence="2" id="KW-0732">Signal</keyword>
<dbReference type="Pfam" id="PF25302">
    <property type="entry name" value="NADase_transloc"/>
    <property type="match status" value="1"/>
</dbReference>
<gene>
    <name evidence="4" type="ORF">DI536_11960</name>
</gene>
<accession>A0A2W5TL37</accession>
<dbReference type="EMBL" id="QFQP01000008">
    <property type="protein sequence ID" value="PZR14023.1"/>
    <property type="molecule type" value="Genomic_DNA"/>
</dbReference>
<name>A0A2W5TL37_9BACT</name>
<evidence type="ECO:0000256" key="2">
    <source>
        <dbReference type="SAM" id="SignalP"/>
    </source>
</evidence>
<dbReference type="InterPro" id="IPR057561">
    <property type="entry name" value="NADase_transloc"/>
</dbReference>
<evidence type="ECO:0000313" key="5">
    <source>
        <dbReference type="Proteomes" id="UP000249061"/>
    </source>
</evidence>
<feature type="domain" description="NAD glycohydrolase translocation F5/8 type C" evidence="3">
    <location>
        <begin position="36"/>
        <end position="150"/>
    </location>
</feature>
<reference evidence="4 5" key="1">
    <citation type="submission" date="2017-08" db="EMBL/GenBank/DDBJ databases">
        <title>Infants hospitalized years apart are colonized by the same room-sourced microbial strains.</title>
        <authorList>
            <person name="Brooks B."/>
            <person name="Olm M.R."/>
            <person name="Firek B.A."/>
            <person name="Baker R."/>
            <person name="Thomas B.C."/>
            <person name="Morowitz M.J."/>
            <person name="Banfield J.F."/>
        </authorList>
    </citation>
    <scope>NUCLEOTIDE SEQUENCE [LARGE SCALE GENOMIC DNA]</scope>
    <source>
        <strain evidence="4">S2_003_000_R2_14</strain>
    </source>
</reference>
<evidence type="ECO:0000313" key="4">
    <source>
        <dbReference type="EMBL" id="PZR14023.1"/>
    </source>
</evidence>
<organism evidence="4 5">
    <name type="scientific">Archangium gephyra</name>
    <dbReference type="NCBI Taxonomy" id="48"/>
    <lineage>
        <taxon>Bacteria</taxon>
        <taxon>Pseudomonadati</taxon>
        <taxon>Myxococcota</taxon>
        <taxon>Myxococcia</taxon>
        <taxon>Myxococcales</taxon>
        <taxon>Cystobacterineae</taxon>
        <taxon>Archangiaceae</taxon>
        <taxon>Archangium</taxon>
    </lineage>
</organism>
<feature type="region of interest" description="Disordered" evidence="1">
    <location>
        <begin position="251"/>
        <end position="283"/>
    </location>
</feature>
<dbReference type="NCBIfam" id="NF047619">
    <property type="entry name" value="NADase_discoid"/>
    <property type="match status" value="1"/>
</dbReference>
<evidence type="ECO:0000256" key="1">
    <source>
        <dbReference type="SAM" id="MobiDB-lite"/>
    </source>
</evidence>
<dbReference type="Proteomes" id="UP000249061">
    <property type="component" value="Unassembled WGS sequence"/>
</dbReference>
<evidence type="ECO:0000259" key="3">
    <source>
        <dbReference type="Pfam" id="PF25302"/>
    </source>
</evidence>
<feature type="chain" id="PRO_5016003050" description="NAD glycohydrolase translocation F5/8 type C domain-containing protein" evidence="2">
    <location>
        <begin position="23"/>
        <end position="283"/>
    </location>
</feature>
<comment type="caution">
    <text evidence="4">The sequence shown here is derived from an EMBL/GenBank/DDBJ whole genome shotgun (WGS) entry which is preliminary data.</text>
</comment>
<protein>
    <recommendedName>
        <fullName evidence="3">NAD glycohydrolase translocation F5/8 type C domain-containing protein</fullName>
    </recommendedName>
</protein>
<feature type="signal peptide" evidence="2">
    <location>
        <begin position="1"/>
        <end position="22"/>
    </location>
</feature>
<dbReference type="AlphaFoldDB" id="A0A2W5TL37"/>
<sequence length="283" mass="31384">MSLRTRVVVACFAFTSSVAAAAAPTTIGYAQATGYFKQDTRPTLYQPLGMLDGRDATAWCSPTSDPLNELLTFGFTGPVRVTELRINSGNNFDEKTWSDFARVRKIVIRSGKQSQTVNLDDVRGVQTVALNPPMLGSRFVVEILDHHPAEDPDASVCLTDFVFVSDGKPLNGPWLTTRLKFDKATAIVMGTWYAGYEGTPDRYLSFNFDGTFRYSYEPYDTTRNKEKAITGKYDVSTSRLVFEVDGKKYGVKYSKDPSKKGGQALSFDGELPEDLKGAWRSQP</sequence>
<proteinExistence type="predicted"/>